<proteinExistence type="predicted"/>
<evidence type="ECO:0000313" key="2">
    <source>
        <dbReference type="WBParaSite" id="JU765_v2.g5847.t1"/>
    </source>
</evidence>
<organism evidence="1 2">
    <name type="scientific">Panagrolaimus sp. JU765</name>
    <dbReference type="NCBI Taxonomy" id="591449"/>
    <lineage>
        <taxon>Eukaryota</taxon>
        <taxon>Metazoa</taxon>
        <taxon>Ecdysozoa</taxon>
        <taxon>Nematoda</taxon>
        <taxon>Chromadorea</taxon>
        <taxon>Rhabditida</taxon>
        <taxon>Tylenchina</taxon>
        <taxon>Panagrolaimomorpha</taxon>
        <taxon>Panagrolaimoidea</taxon>
        <taxon>Panagrolaimidae</taxon>
        <taxon>Panagrolaimus</taxon>
    </lineage>
</organism>
<dbReference type="Proteomes" id="UP000887576">
    <property type="component" value="Unplaced"/>
</dbReference>
<name>A0AC34RDV9_9BILA</name>
<protein>
    <submittedName>
        <fullName evidence="2">Major facilitator superfamily (MFS) profile domain-containing protein</fullName>
    </submittedName>
</protein>
<evidence type="ECO:0000313" key="1">
    <source>
        <dbReference type="Proteomes" id="UP000887576"/>
    </source>
</evidence>
<accession>A0AC34RDV9</accession>
<dbReference type="WBParaSite" id="JU765_v2.g5847.t1">
    <property type="protein sequence ID" value="JU765_v2.g5847.t1"/>
    <property type="gene ID" value="JU765_v2.g5847"/>
</dbReference>
<sequence length="473" mass="52238">MPSKDNPSTLPNVLEHRTRFALLILVTASLMINWANILTFNFAIICIDSSTNDTSAHNWGPALSIYDKNQAMAVVAIGALLANLPIVALINIYGPRFIFTAVGLFGAAATACIPWAMHRSWYWFLFIRMLQGVAFAGDMATFGSFMNYWTYFKQNGLFTATLCVYVQLAPIFTNPVAGLICDSSVGWPGIYYFHAITSVIIFTTFFICYRNFPYEHPYVSHVEREKIARGRDLGVDYGRRIPYMEILKSKEAWAVFIGGLGNFAGINLVFQFAPVYLNKVQGYQVVKTGFMAALPPLGQAIMKEISGISNDKIRFIGETAKTKIYNTIAFGSMAIFLIILSFIPENSGSIGLIIMTMGATLLGFNTGGFYKAGSLVAGPYAPLVTGQVSTAMTIMMLVVPLIVNPLTPNNTREEWALAFYAIAAIMIVMDILYVLMASGEPCYWAKPQYWEAIDAAKKEENNNRSKPNAIHAA</sequence>
<reference evidence="2" key="1">
    <citation type="submission" date="2022-11" db="UniProtKB">
        <authorList>
            <consortium name="WormBaseParasite"/>
        </authorList>
    </citation>
    <scope>IDENTIFICATION</scope>
</reference>